<dbReference type="AlphaFoldDB" id="A0A830BIJ5"/>
<sequence>MFRKQHTLIIYDDPSKQTQAYRQMSLLFRRPIECLSGYFSMSRLFTKRKKQMINHVLRKEIEEFLGNPTRSVCSFSSNRWSELHLDSKSTGSTRIQKKKIYIYPLYINAKSSYPLCLFLTLC</sequence>
<dbReference type="InterPro" id="IPR056777">
    <property type="entry name" value="Ycf2_N"/>
</dbReference>
<name>A0A830BIJ5_9LAMI</name>
<keyword evidence="3" id="KW-1185">Reference proteome</keyword>
<evidence type="ECO:0000313" key="2">
    <source>
        <dbReference type="EMBL" id="GFP86012.1"/>
    </source>
</evidence>
<reference evidence="2" key="1">
    <citation type="submission" date="2020-07" db="EMBL/GenBank/DDBJ databases">
        <title>Ethylene signaling mediates host invasion by parasitic plants.</title>
        <authorList>
            <person name="Yoshida S."/>
        </authorList>
    </citation>
    <scope>NUCLEOTIDE SEQUENCE</scope>
    <source>
        <strain evidence="2">Okayama</strain>
    </source>
</reference>
<dbReference type="Proteomes" id="UP000653305">
    <property type="component" value="Unassembled WGS sequence"/>
</dbReference>
<evidence type="ECO:0000259" key="1">
    <source>
        <dbReference type="Pfam" id="PF05695"/>
    </source>
</evidence>
<evidence type="ECO:0000313" key="3">
    <source>
        <dbReference type="Proteomes" id="UP000653305"/>
    </source>
</evidence>
<dbReference type="EMBL" id="BMAC01000117">
    <property type="protein sequence ID" value="GFP86012.1"/>
    <property type="molecule type" value="Genomic_DNA"/>
</dbReference>
<comment type="caution">
    <text evidence="2">The sequence shown here is derived from an EMBL/GenBank/DDBJ whole genome shotgun (WGS) entry which is preliminary data.</text>
</comment>
<protein>
    <submittedName>
        <fullName evidence="2">Protein ycf2</fullName>
    </submittedName>
</protein>
<dbReference type="OrthoDB" id="1852053at2759"/>
<dbReference type="Pfam" id="PF05695">
    <property type="entry name" value="Ycf2"/>
    <property type="match status" value="1"/>
</dbReference>
<proteinExistence type="predicted"/>
<accession>A0A830BIJ5</accession>
<gene>
    <name evidence="2" type="ORF">PHJA_000745100</name>
</gene>
<organism evidence="2 3">
    <name type="scientific">Phtheirospermum japonicum</name>
    <dbReference type="NCBI Taxonomy" id="374723"/>
    <lineage>
        <taxon>Eukaryota</taxon>
        <taxon>Viridiplantae</taxon>
        <taxon>Streptophyta</taxon>
        <taxon>Embryophyta</taxon>
        <taxon>Tracheophyta</taxon>
        <taxon>Spermatophyta</taxon>
        <taxon>Magnoliopsida</taxon>
        <taxon>eudicotyledons</taxon>
        <taxon>Gunneridae</taxon>
        <taxon>Pentapetalae</taxon>
        <taxon>asterids</taxon>
        <taxon>lamiids</taxon>
        <taxon>Lamiales</taxon>
        <taxon>Orobanchaceae</taxon>
        <taxon>Orobanchaceae incertae sedis</taxon>
        <taxon>Phtheirospermum</taxon>
    </lineage>
</organism>
<feature type="domain" description="Ycf2 N-terminal" evidence="1">
    <location>
        <begin position="11"/>
        <end position="97"/>
    </location>
</feature>
<dbReference type="Gene3D" id="3.40.50.12240">
    <property type="match status" value="1"/>
</dbReference>